<sequence>KTANEPAAAEDAEDTEWGVVTRVKIPPKPVPKKVGPKGTIYDFSLEFLAELAEDENNRREWFQLNENRYQAAKSNFVDLVDVVLIGLRRLDPTILEAPGKSLLFRINRDVRFSADKSPYKKNLSAGFTSTGRKGETAGYYLEISGSGAFVGGGLWMPPADKLASIRTHLAADASPLDRAFTTKALRREFGTDGEKALIAQAGNSSLKTAPKGYAKDHPRIRLLRLKSFALVKRFKKTEVLAEGFSDKVIQTLEGIVPLVNVLNQWI</sequence>
<name>A0A4P9WFE6_9FUNG</name>
<dbReference type="Proteomes" id="UP000269721">
    <property type="component" value="Unassembled WGS sequence"/>
</dbReference>
<dbReference type="InterPro" id="IPR012808">
    <property type="entry name" value="CHP02453"/>
</dbReference>
<proteinExistence type="predicted"/>
<keyword evidence="2" id="KW-1185">Reference proteome</keyword>
<dbReference type="Pfam" id="PF09365">
    <property type="entry name" value="DUF2461"/>
    <property type="match status" value="1"/>
</dbReference>
<feature type="non-terminal residue" evidence="1">
    <location>
        <position position="1"/>
    </location>
</feature>
<dbReference type="AlphaFoldDB" id="A0A4P9WFE6"/>
<dbReference type="EMBL" id="KZ995218">
    <property type="protein sequence ID" value="RKO91132.1"/>
    <property type="molecule type" value="Genomic_DNA"/>
</dbReference>
<dbReference type="OrthoDB" id="2537769at2759"/>
<dbReference type="PANTHER" id="PTHR36452:SF1">
    <property type="entry name" value="DUF2461 DOMAIN-CONTAINING PROTEIN"/>
    <property type="match status" value="1"/>
</dbReference>
<protein>
    <recommendedName>
        <fullName evidence="3">TIGR02453 family protein</fullName>
    </recommendedName>
</protein>
<feature type="non-terminal residue" evidence="1">
    <location>
        <position position="266"/>
    </location>
</feature>
<dbReference type="PIRSF" id="PIRSF028451">
    <property type="entry name" value="UCP028451"/>
    <property type="match status" value="1"/>
</dbReference>
<organism evidence="1 2">
    <name type="scientific">Blyttiomyces helicus</name>
    <dbReference type="NCBI Taxonomy" id="388810"/>
    <lineage>
        <taxon>Eukaryota</taxon>
        <taxon>Fungi</taxon>
        <taxon>Fungi incertae sedis</taxon>
        <taxon>Chytridiomycota</taxon>
        <taxon>Chytridiomycota incertae sedis</taxon>
        <taxon>Chytridiomycetes</taxon>
        <taxon>Chytridiomycetes incertae sedis</taxon>
        <taxon>Blyttiomyces</taxon>
    </lineage>
</organism>
<evidence type="ECO:0000313" key="1">
    <source>
        <dbReference type="EMBL" id="RKO91132.1"/>
    </source>
</evidence>
<dbReference type="InterPro" id="IPR015996">
    <property type="entry name" value="UCP028451"/>
</dbReference>
<reference evidence="2" key="1">
    <citation type="journal article" date="2018" name="Nat. Microbiol.">
        <title>Leveraging single-cell genomics to expand the fungal tree of life.</title>
        <authorList>
            <person name="Ahrendt S.R."/>
            <person name="Quandt C.A."/>
            <person name="Ciobanu D."/>
            <person name="Clum A."/>
            <person name="Salamov A."/>
            <person name="Andreopoulos B."/>
            <person name="Cheng J.F."/>
            <person name="Woyke T."/>
            <person name="Pelin A."/>
            <person name="Henrissat B."/>
            <person name="Reynolds N.K."/>
            <person name="Benny G.L."/>
            <person name="Smith M.E."/>
            <person name="James T.Y."/>
            <person name="Grigoriev I.V."/>
        </authorList>
    </citation>
    <scope>NUCLEOTIDE SEQUENCE [LARGE SCALE GENOMIC DNA]</scope>
</reference>
<accession>A0A4P9WFE6</accession>
<evidence type="ECO:0000313" key="2">
    <source>
        <dbReference type="Proteomes" id="UP000269721"/>
    </source>
</evidence>
<dbReference type="NCBIfam" id="TIGR02453">
    <property type="entry name" value="TIGR02453 family protein"/>
    <property type="match status" value="1"/>
</dbReference>
<gene>
    <name evidence="1" type="ORF">BDK51DRAFT_11788</name>
</gene>
<evidence type="ECO:0008006" key="3">
    <source>
        <dbReference type="Google" id="ProtNLM"/>
    </source>
</evidence>
<dbReference type="PANTHER" id="PTHR36452">
    <property type="entry name" value="CHROMOSOME 12, WHOLE GENOME SHOTGUN SEQUENCE"/>
    <property type="match status" value="1"/>
</dbReference>